<protein>
    <submittedName>
        <fullName evidence="1">Uncharacterized protein</fullName>
    </submittedName>
</protein>
<dbReference type="EMBL" id="FOMQ01000031">
    <property type="protein sequence ID" value="SFE32697.1"/>
    <property type="molecule type" value="Genomic_DNA"/>
</dbReference>
<keyword evidence="2" id="KW-1185">Reference proteome</keyword>
<name>A0A1I1ZLV9_9BURK</name>
<reference evidence="2" key="1">
    <citation type="submission" date="2016-10" db="EMBL/GenBank/DDBJ databases">
        <authorList>
            <person name="Varghese N."/>
            <person name="Submissions S."/>
        </authorList>
    </citation>
    <scope>NUCLEOTIDE SEQUENCE [LARGE SCALE GENOMIC DNA]</scope>
    <source>
        <strain evidence="2">DSM 7481</strain>
    </source>
</reference>
<gene>
    <name evidence="1" type="ORF">SAMN04489710_1312</name>
</gene>
<dbReference type="STRING" id="32040.SAMN04489710_1312"/>
<accession>A0A1I1ZLV9</accession>
<dbReference type="AlphaFoldDB" id="A0A1I1ZLV9"/>
<dbReference type="Proteomes" id="UP000199517">
    <property type="component" value="Unassembled WGS sequence"/>
</dbReference>
<organism evidence="1 2">
    <name type="scientific">Paracidovorax konjaci</name>
    <dbReference type="NCBI Taxonomy" id="32040"/>
    <lineage>
        <taxon>Bacteria</taxon>
        <taxon>Pseudomonadati</taxon>
        <taxon>Pseudomonadota</taxon>
        <taxon>Betaproteobacteria</taxon>
        <taxon>Burkholderiales</taxon>
        <taxon>Comamonadaceae</taxon>
        <taxon>Paracidovorax</taxon>
    </lineage>
</organism>
<evidence type="ECO:0000313" key="2">
    <source>
        <dbReference type="Proteomes" id="UP000199517"/>
    </source>
</evidence>
<evidence type="ECO:0000313" key="1">
    <source>
        <dbReference type="EMBL" id="SFE32697.1"/>
    </source>
</evidence>
<sequence>MLIGALIALFLALVAVIGAVSALVFCIQVRNA</sequence>
<proteinExistence type="predicted"/>